<sequence precursor="true">MKPNFFTLFIPFILINFAQNAQAAPCATPPPPTILIQELQAKPLNIKRIPRSALIRMAGMPYVRGLTKVSKFFKSTFKFGLQRADDGTLCLYVKSLNLALGYQDTEIFMDNSYPVGSCEFRVIKLHELKHVRIYNDSLLREVGPLKRTIQHTLSSLTLRSNDRGLERSKQQLERKVGDLVKRAYRQLDHQASQENKRIDTISAYRREQQRCSQW</sequence>
<feature type="chain" id="PRO_5002626466" description="DUF4468 domain-containing protein" evidence="1">
    <location>
        <begin position="24"/>
        <end position="214"/>
    </location>
</feature>
<dbReference type="KEGG" id="mgm:Mmc1_0986"/>
<dbReference type="RefSeq" id="WP_011712661.1">
    <property type="nucleotide sequence ID" value="NC_008576.1"/>
</dbReference>
<keyword evidence="3" id="KW-1185">Reference proteome</keyword>
<evidence type="ECO:0008006" key="4">
    <source>
        <dbReference type="Google" id="ProtNLM"/>
    </source>
</evidence>
<keyword evidence="1" id="KW-0732">Signal</keyword>
<dbReference type="EMBL" id="CP000471">
    <property type="protein sequence ID" value="ABK43504.1"/>
    <property type="molecule type" value="Genomic_DNA"/>
</dbReference>
<dbReference type="OrthoDB" id="8441103at2"/>
<evidence type="ECO:0000256" key="1">
    <source>
        <dbReference type="SAM" id="SignalP"/>
    </source>
</evidence>
<feature type="signal peptide" evidence="1">
    <location>
        <begin position="1"/>
        <end position="23"/>
    </location>
</feature>
<evidence type="ECO:0000313" key="2">
    <source>
        <dbReference type="EMBL" id="ABK43504.1"/>
    </source>
</evidence>
<organism evidence="2 3">
    <name type="scientific">Magnetococcus marinus (strain ATCC BAA-1437 / JCM 17883 / MC-1)</name>
    <dbReference type="NCBI Taxonomy" id="156889"/>
    <lineage>
        <taxon>Bacteria</taxon>
        <taxon>Pseudomonadati</taxon>
        <taxon>Pseudomonadota</taxon>
        <taxon>Magnetococcia</taxon>
        <taxon>Magnetococcales</taxon>
        <taxon>Magnetococcaceae</taxon>
        <taxon>Magnetococcus</taxon>
    </lineage>
</organism>
<dbReference type="AlphaFoldDB" id="A0L6B1"/>
<reference evidence="2 3" key="2">
    <citation type="journal article" date="2012" name="Int. J. Syst. Evol. Microbiol.">
        <title>Magnetococcus marinus gen. nov., sp. nov., a marine, magnetotactic bacterium that represents a novel lineage (Magnetococcaceae fam. nov.; Magnetococcales ord. nov.) at the base of the Alphaproteobacteria.</title>
        <authorList>
            <person name="Bazylinski D.A."/>
            <person name="Williams T.J."/>
            <person name="Lefevre C.T."/>
            <person name="Berg R.J."/>
            <person name="Zhang C.L."/>
            <person name="Bowser S.S."/>
            <person name="Dean A.J."/>
            <person name="Beveridge T.J."/>
        </authorList>
    </citation>
    <scope>NUCLEOTIDE SEQUENCE [LARGE SCALE GENOMIC DNA]</scope>
    <source>
        <strain evidence="3">ATCC BAA-1437 / JCM 17883 / MC-1</strain>
    </source>
</reference>
<dbReference type="Proteomes" id="UP000002586">
    <property type="component" value="Chromosome"/>
</dbReference>
<dbReference type="HOGENOM" id="CLU_1287564_0_0_5"/>
<reference evidence="3" key="1">
    <citation type="journal article" date="2009" name="Appl. Environ. Microbiol.">
        <title>Complete genome sequence of the chemolithoautotrophic marine magnetotactic coccus strain MC-1.</title>
        <authorList>
            <person name="Schubbe S."/>
            <person name="Williams T.J."/>
            <person name="Xie G."/>
            <person name="Kiss H.E."/>
            <person name="Brettin T.S."/>
            <person name="Martinez D."/>
            <person name="Ross C.A."/>
            <person name="Schuler D."/>
            <person name="Cox B.L."/>
            <person name="Nealson K.H."/>
            <person name="Bazylinski D.A."/>
        </authorList>
    </citation>
    <scope>NUCLEOTIDE SEQUENCE [LARGE SCALE GENOMIC DNA]</scope>
    <source>
        <strain evidence="3">ATCC BAA-1437 / JCM 17883 / MC-1</strain>
    </source>
</reference>
<dbReference type="STRING" id="156889.Mmc1_0986"/>
<evidence type="ECO:0000313" key="3">
    <source>
        <dbReference type="Proteomes" id="UP000002586"/>
    </source>
</evidence>
<proteinExistence type="predicted"/>
<gene>
    <name evidence="2" type="ordered locus">Mmc1_0986</name>
</gene>
<name>A0L6B1_MAGMM</name>
<protein>
    <recommendedName>
        <fullName evidence="4">DUF4468 domain-containing protein</fullName>
    </recommendedName>
</protein>
<accession>A0L6B1</accession>